<dbReference type="Proteomes" id="UP000003100">
    <property type="component" value="Unassembled WGS sequence"/>
</dbReference>
<dbReference type="GeneID" id="86823014"/>
<evidence type="ECO:0000256" key="2">
    <source>
        <dbReference type="RuleBase" id="RU362039"/>
    </source>
</evidence>
<keyword evidence="5" id="KW-1185">Reference proteome</keyword>
<dbReference type="AlphaFoldDB" id="C0CQH4"/>
<comment type="cofactor">
    <cofactor evidence="2">
        <name>a divalent metal cation</name>
        <dbReference type="ChEBI" id="CHEBI:60240"/>
    </cofactor>
</comment>
<comment type="caution">
    <text evidence="4">The sequence shown here is derived from an EMBL/GenBank/DDBJ whole genome shotgun (WGS) entry which is preliminary data.</text>
</comment>
<dbReference type="GO" id="GO:0016787">
    <property type="term" value="F:hydrolase activity"/>
    <property type="evidence" value="ECO:0007669"/>
    <property type="project" value="UniProtKB-UniRule"/>
</dbReference>
<accession>C0CQH4</accession>
<dbReference type="Gene3D" id="3.60.21.10">
    <property type="match status" value="1"/>
</dbReference>
<dbReference type="InterPro" id="IPR024654">
    <property type="entry name" value="Calcineurin-like_PHP_lpxH"/>
</dbReference>
<evidence type="ECO:0000313" key="4">
    <source>
        <dbReference type="EMBL" id="EEG47964.1"/>
    </source>
</evidence>
<dbReference type="EC" id="3.1.4.-" evidence="2"/>
<evidence type="ECO:0000259" key="3">
    <source>
        <dbReference type="Pfam" id="PF12850"/>
    </source>
</evidence>
<dbReference type="InterPro" id="IPR029052">
    <property type="entry name" value="Metallo-depent_PP-like"/>
</dbReference>
<reference evidence="4 5" key="1">
    <citation type="submission" date="2009-01" db="EMBL/GenBank/DDBJ databases">
        <authorList>
            <person name="Fulton L."/>
            <person name="Clifton S."/>
            <person name="Fulton B."/>
            <person name="Xu J."/>
            <person name="Minx P."/>
            <person name="Pepin K.H."/>
            <person name="Johnson M."/>
            <person name="Bhonagiri V."/>
            <person name="Nash W.E."/>
            <person name="Mardis E.R."/>
            <person name="Wilson R.K."/>
        </authorList>
    </citation>
    <scope>NUCLEOTIDE SEQUENCE [LARGE SCALE GENOMIC DNA]</scope>
    <source>
        <strain evidence="5">DSM 10507 / JCM 14656 / S5a33</strain>
    </source>
</reference>
<dbReference type="EMBL" id="ACBZ01000171">
    <property type="protein sequence ID" value="EEG47964.1"/>
    <property type="molecule type" value="Genomic_DNA"/>
</dbReference>
<dbReference type="eggNOG" id="COG0622">
    <property type="taxonomic scope" value="Bacteria"/>
</dbReference>
<dbReference type="RefSeq" id="WP_005951072.1">
    <property type="nucleotide sequence ID" value="NZ_CP136423.1"/>
</dbReference>
<gene>
    <name evidence="4" type="ORF">RUMHYD_03130</name>
</gene>
<dbReference type="InterPro" id="IPR041802">
    <property type="entry name" value="MPP_YfcE"/>
</dbReference>
<evidence type="ECO:0000313" key="5">
    <source>
        <dbReference type="Proteomes" id="UP000003100"/>
    </source>
</evidence>
<proteinExistence type="inferred from homology"/>
<keyword evidence="2" id="KW-0479">Metal-binding</keyword>
<reference evidence="4 5" key="2">
    <citation type="submission" date="2009-02" db="EMBL/GenBank/DDBJ databases">
        <title>Draft genome sequence of Blautia hydrogenotrophica DSM 10507 (Ruminococcus hydrogenotrophicus DSM 10507).</title>
        <authorList>
            <person name="Sudarsanam P."/>
            <person name="Ley R."/>
            <person name="Guruge J."/>
            <person name="Turnbaugh P.J."/>
            <person name="Mahowald M."/>
            <person name="Liep D."/>
            <person name="Gordon J."/>
        </authorList>
    </citation>
    <scope>NUCLEOTIDE SEQUENCE [LARGE SCALE GENOMIC DNA]</scope>
    <source>
        <strain evidence="5">DSM 10507 / JCM 14656 / S5a33</strain>
    </source>
</reference>
<comment type="similarity">
    <text evidence="1 2">Belongs to the metallophosphoesterase superfamily. YfcE family.</text>
</comment>
<dbReference type="PANTHER" id="PTHR11124">
    <property type="entry name" value="VACUOLAR SORTING PROTEIN VPS29"/>
    <property type="match status" value="1"/>
</dbReference>
<dbReference type="PATRIC" id="fig|476272.21.peg.1261"/>
<dbReference type="HOGENOM" id="CLU_063749_2_1_9"/>
<dbReference type="SUPFAM" id="SSF56300">
    <property type="entry name" value="Metallo-dependent phosphatases"/>
    <property type="match status" value="1"/>
</dbReference>
<feature type="domain" description="Calcineurin-like phosphoesterase" evidence="3">
    <location>
        <begin position="1"/>
        <end position="148"/>
    </location>
</feature>
<dbReference type="CDD" id="cd00841">
    <property type="entry name" value="MPP_YfcE"/>
    <property type="match status" value="1"/>
</dbReference>
<dbReference type="InterPro" id="IPR000979">
    <property type="entry name" value="Phosphodiesterase_MJ0936/Vps29"/>
</dbReference>
<sequence length="161" mass="17857">MKVLIVSDTHGKENTLDEVLLRETPFDVLIHCGDVEGQEDYLEAALDCPAYIVAGNNDFFSDLDRELEIDLAGTKVLITHGHNYGVSLDPAELIDEAASRGISVVFFGHTHKPVILRRGNITAVNPGSLSYPRQEGRTPSYAVLDIDRQGKFHFKIKYMTA</sequence>
<organism evidence="4 5">
    <name type="scientific">Blautia hydrogenotrophica (strain DSM 10507 / JCM 14656 / S5a33)</name>
    <name type="common">Ruminococcus hydrogenotrophicus</name>
    <dbReference type="NCBI Taxonomy" id="476272"/>
    <lineage>
        <taxon>Bacteria</taxon>
        <taxon>Bacillati</taxon>
        <taxon>Bacillota</taxon>
        <taxon>Clostridia</taxon>
        <taxon>Lachnospirales</taxon>
        <taxon>Lachnospiraceae</taxon>
        <taxon>Blautia</taxon>
    </lineage>
</organism>
<dbReference type="NCBIfam" id="TIGR00040">
    <property type="entry name" value="yfcE"/>
    <property type="match status" value="1"/>
</dbReference>
<evidence type="ECO:0000256" key="1">
    <source>
        <dbReference type="ARBA" id="ARBA00008950"/>
    </source>
</evidence>
<protein>
    <recommendedName>
        <fullName evidence="2">Phosphoesterase</fullName>
        <ecNumber evidence="2">3.1.4.-</ecNumber>
    </recommendedName>
</protein>
<dbReference type="GO" id="GO:0046872">
    <property type="term" value="F:metal ion binding"/>
    <property type="evidence" value="ECO:0007669"/>
    <property type="project" value="UniProtKB-KW"/>
</dbReference>
<dbReference type="Pfam" id="PF12850">
    <property type="entry name" value="Metallophos_2"/>
    <property type="match status" value="1"/>
</dbReference>
<name>C0CQH4_BLAHS</name>